<dbReference type="PANTHER" id="PTHR40841">
    <property type="entry name" value="SIDEROPHORE TRIACETYLFUSARININE C ESTERASE"/>
    <property type="match status" value="1"/>
</dbReference>
<evidence type="ECO:0000313" key="3">
    <source>
        <dbReference type="EMBL" id="MCP8898492.1"/>
    </source>
</evidence>
<dbReference type="InterPro" id="IPR052558">
    <property type="entry name" value="Siderophore_Hydrolase_D"/>
</dbReference>
<keyword evidence="4" id="KW-1185">Reference proteome</keyword>
<name>A0A9X2I2U8_9GAMM</name>
<comment type="caution">
    <text evidence="3">The sequence shown here is derived from an EMBL/GenBank/DDBJ whole genome shotgun (WGS) entry which is preliminary data.</text>
</comment>
<dbReference type="AlphaFoldDB" id="A0A9X2I2U8"/>
<dbReference type="InterPro" id="IPR000801">
    <property type="entry name" value="Esterase-like"/>
</dbReference>
<dbReference type="EMBL" id="JAMFTH010000001">
    <property type="protein sequence ID" value="MCP8898492.1"/>
    <property type="molecule type" value="Genomic_DNA"/>
</dbReference>
<evidence type="ECO:0000313" key="4">
    <source>
        <dbReference type="Proteomes" id="UP001139319"/>
    </source>
</evidence>
<organism evidence="3 4">
    <name type="scientific">Gilvimarinus xylanilyticus</name>
    <dbReference type="NCBI Taxonomy" id="2944139"/>
    <lineage>
        <taxon>Bacteria</taxon>
        <taxon>Pseudomonadati</taxon>
        <taxon>Pseudomonadota</taxon>
        <taxon>Gammaproteobacteria</taxon>
        <taxon>Cellvibrionales</taxon>
        <taxon>Cellvibrionaceae</taxon>
        <taxon>Gilvimarinus</taxon>
    </lineage>
</organism>
<gene>
    <name evidence="3" type="ORF">M6D89_04180</name>
</gene>
<dbReference type="InterPro" id="IPR029058">
    <property type="entry name" value="AB_hydrolase_fold"/>
</dbReference>
<reference evidence="3" key="1">
    <citation type="submission" date="2022-05" db="EMBL/GenBank/DDBJ databases">
        <authorList>
            <person name="Sun H.-N."/>
        </authorList>
    </citation>
    <scope>NUCLEOTIDE SEQUENCE</scope>
    <source>
        <strain evidence="3">HB14</strain>
    </source>
</reference>
<dbReference type="GO" id="GO:0016788">
    <property type="term" value="F:hydrolase activity, acting on ester bonds"/>
    <property type="evidence" value="ECO:0007669"/>
    <property type="project" value="TreeGrafter"/>
</dbReference>
<evidence type="ECO:0000256" key="1">
    <source>
        <dbReference type="ARBA" id="ARBA00005622"/>
    </source>
</evidence>
<dbReference type="SUPFAM" id="SSF53474">
    <property type="entry name" value="alpha/beta-Hydrolases"/>
    <property type="match status" value="1"/>
</dbReference>
<evidence type="ECO:0000256" key="2">
    <source>
        <dbReference type="ARBA" id="ARBA00022801"/>
    </source>
</evidence>
<dbReference type="RefSeq" id="WP_253966768.1">
    <property type="nucleotide sequence ID" value="NZ_JAMFTH010000001.1"/>
</dbReference>
<reference evidence="3" key="2">
    <citation type="submission" date="2023-01" db="EMBL/GenBank/DDBJ databases">
        <title>Gilvimarinus xylanilyticus HB14 isolated from Caulerpa lentillifera aquaculture base in Hainan, China.</title>
        <authorList>
            <person name="Zhang Y.-J."/>
        </authorList>
    </citation>
    <scope>NUCLEOTIDE SEQUENCE</scope>
    <source>
        <strain evidence="3">HB14</strain>
    </source>
</reference>
<proteinExistence type="inferred from homology"/>
<dbReference type="Proteomes" id="UP001139319">
    <property type="component" value="Unassembled WGS sequence"/>
</dbReference>
<dbReference type="Gene3D" id="3.40.50.1820">
    <property type="entry name" value="alpha/beta hydrolase"/>
    <property type="match status" value="1"/>
</dbReference>
<comment type="similarity">
    <text evidence="1">Belongs to the esterase D family.</text>
</comment>
<sequence length="249" mass="27171">MSIAWPQGDIPADGFAAVYALDGTAVAGQLTEPLLAQLRAAGGPAIIALGHDVNKRFASLERTYDYTPPNAQGEPLDDPMGRAGGRAPEYYRLLVEDIIPRVENIAPLNPQQRTLWGHSYGGLFALWSTFLGDGSFNRIVAVSPALWWNNGEFLHQLNTQLNLGEKPELRLDIHSGSAERKGDDTPTKRHDNPAINNMIRMRNQLPADALENFSRVLRGAGVVGDDAVFDGLSHGATFSRSFELTVKNL</sequence>
<protein>
    <submittedName>
        <fullName evidence="3">Alpha/beta hydrolase-fold protein</fullName>
    </submittedName>
</protein>
<keyword evidence="2 3" id="KW-0378">Hydrolase</keyword>
<accession>A0A9X2I2U8</accession>
<dbReference type="Pfam" id="PF00756">
    <property type="entry name" value="Esterase"/>
    <property type="match status" value="1"/>
</dbReference>
<dbReference type="PANTHER" id="PTHR40841:SF2">
    <property type="entry name" value="SIDEROPHORE-DEGRADING ESTERASE (EUROFUNG)"/>
    <property type="match status" value="1"/>
</dbReference>